<sequence length="199" mass="21421">MIFARIALVAGLLFAFAPVATAVQAAPEKTLENTLLLDLKDGRVTILLRPDLAPNHVERIKKLTREGFYDGIVFHRVLDGFMAQTGDPTGTGMGGSDYPDVAAEFSQEPFVRGTVGAARSQDPDSANSQFFIMFAETPSLNGQYTVWGEVIDGMEHVDNIKRGTPPSGTVENPDKIVKMQIAADADAASQAKAKQALQK</sequence>
<keyword evidence="3" id="KW-0732">Signal</keyword>
<comment type="catalytic activity">
    <reaction evidence="3">
        <text>[protein]-peptidylproline (omega=180) = [protein]-peptidylproline (omega=0)</text>
        <dbReference type="Rhea" id="RHEA:16237"/>
        <dbReference type="Rhea" id="RHEA-COMP:10747"/>
        <dbReference type="Rhea" id="RHEA-COMP:10748"/>
        <dbReference type="ChEBI" id="CHEBI:83833"/>
        <dbReference type="ChEBI" id="CHEBI:83834"/>
        <dbReference type="EC" id="5.2.1.8"/>
    </reaction>
</comment>
<dbReference type="RefSeq" id="WP_069093947.1">
    <property type="nucleotide sequence ID" value="NZ_MASI01000001.1"/>
</dbReference>
<evidence type="ECO:0000259" key="4">
    <source>
        <dbReference type="PROSITE" id="PS50072"/>
    </source>
</evidence>
<dbReference type="PANTHER" id="PTHR45625:SF4">
    <property type="entry name" value="PEPTIDYLPROLYL ISOMERASE DOMAIN AND WD REPEAT-CONTAINING PROTEIN 1"/>
    <property type="match status" value="1"/>
</dbReference>
<dbReference type="InterPro" id="IPR029000">
    <property type="entry name" value="Cyclophilin-like_dom_sf"/>
</dbReference>
<feature type="domain" description="PPIase cyclophilin-type" evidence="4">
    <location>
        <begin position="42"/>
        <end position="184"/>
    </location>
</feature>
<dbReference type="Pfam" id="PF00160">
    <property type="entry name" value="Pro_isomerase"/>
    <property type="match status" value="1"/>
</dbReference>
<evidence type="ECO:0000313" key="5">
    <source>
        <dbReference type="EMBL" id="ODA68701.1"/>
    </source>
</evidence>
<evidence type="ECO:0000256" key="1">
    <source>
        <dbReference type="ARBA" id="ARBA00023110"/>
    </source>
</evidence>
<dbReference type="EC" id="5.2.1.8" evidence="3"/>
<dbReference type="PROSITE" id="PS50072">
    <property type="entry name" value="CSA_PPIASE_2"/>
    <property type="match status" value="1"/>
</dbReference>
<dbReference type="AlphaFoldDB" id="A0A1E2S2N4"/>
<dbReference type="InterPro" id="IPR044666">
    <property type="entry name" value="Cyclophilin_A-like"/>
</dbReference>
<comment type="caution">
    <text evidence="5">The sequence shown here is derived from an EMBL/GenBank/DDBJ whole genome shotgun (WGS) entry which is preliminary data.</text>
</comment>
<dbReference type="SUPFAM" id="SSF50891">
    <property type="entry name" value="Cyclophilin-like"/>
    <property type="match status" value="1"/>
</dbReference>
<feature type="chain" id="PRO_5009026978" description="Peptidyl-prolyl cis-trans isomerase" evidence="3">
    <location>
        <begin position="23"/>
        <end position="199"/>
    </location>
</feature>
<dbReference type="GO" id="GO:0003755">
    <property type="term" value="F:peptidyl-prolyl cis-trans isomerase activity"/>
    <property type="evidence" value="ECO:0007669"/>
    <property type="project" value="UniProtKB-UniRule"/>
</dbReference>
<dbReference type="InterPro" id="IPR002130">
    <property type="entry name" value="Cyclophilin-type_PPIase_dom"/>
</dbReference>
<evidence type="ECO:0000313" key="6">
    <source>
        <dbReference type="Proteomes" id="UP000095087"/>
    </source>
</evidence>
<evidence type="ECO:0000256" key="2">
    <source>
        <dbReference type="ARBA" id="ARBA00023235"/>
    </source>
</evidence>
<dbReference type="OrthoDB" id="9807797at2"/>
<accession>A0A1E2S2N4</accession>
<dbReference type="CDD" id="cd00317">
    <property type="entry name" value="cyclophilin"/>
    <property type="match status" value="1"/>
</dbReference>
<feature type="signal peptide" evidence="3">
    <location>
        <begin position="1"/>
        <end position="22"/>
    </location>
</feature>
<dbReference type="EMBL" id="MASI01000001">
    <property type="protein sequence ID" value="ODA68701.1"/>
    <property type="molecule type" value="Genomic_DNA"/>
</dbReference>
<keyword evidence="1 3" id="KW-0697">Rotamase</keyword>
<reference evidence="5 6" key="1">
    <citation type="submission" date="2016-07" db="EMBL/GenBank/DDBJ databases">
        <title>Draft genome sequence of Methyloligella halotolerans C2T (VKM B-2706T=CCUG 61687T=DSM 25045T), a halotolerant polyhydroxybutyrate accumulating methylotroph.</title>
        <authorList>
            <person name="Vasilenko O.V."/>
            <person name="Doronina N.V."/>
            <person name="Poroshina M.N."/>
            <person name="Tarlachkov S.V."/>
            <person name="Trotsenko Y.A."/>
        </authorList>
    </citation>
    <scope>NUCLEOTIDE SEQUENCE [LARGE SCALE GENOMIC DNA]</scope>
    <source>
        <strain evidence="5 6">VKM B-2706</strain>
    </source>
</reference>
<gene>
    <name evidence="5" type="ORF">A7A08_00533</name>
</gene>
<dbReference type="PATRIC" id="fig|1177755.3.peg.531"/>
<evidence type="ECO:0000256" key="3">
    <source>
        <dbReference type="RuleBase" id="RU363019"/>
    </source>
</evidence>
<proteinExistence type="inferred from homology"/>
<protein>
    <recommendedName>
        <fullName evidence="3">Peptidyl-prolyl cis-trans isomerase</fullName>
        <shortName evidence="3">PPIase</shortName>
        <ecNumber evidence="3">5.2.1.8</ecNumber>
    </recommendedName>
</protein>
<dbReference type="Gene3D" id="2.40.100.10">
    <property type="entry name" value="Cyclophilin-like"/>
    <property type="match status" value="1"/>
</dbReference>
<dbReference type="STRING" id="1177755.A7A08_00533"/>
<keyword evidence="2 3" id="KW-0413">Isomerase</keyword>
<dbReference type="PANTHER" id="PTHR45625">
    <property type="entry name" value="PEPTIDYL-PROLYL CIS-TRANS ISOMERASE-RELATED"/>
    <property type="match status" value="1"/>
</dbReference>
<organism evidence="5 6">
    <name type="scientific">Methyloligella halotolerans</name>
    <dbReference type="NCBI Taxonomy" id="1177755"/>
    <lineage>
        <taxon>Bacteria</taxon>
        <taxon>Pseudomonadati</taxon>
        <taxon>Pseudomonadota</taxon>
        <taxon>Alphaproteobacteria</taxon>
        <taxon>Hyphomicrobiales</taxon>
        <taxon>Hyphomicrobiaceae</taxon>
        <taxon>Methyloligella</taxon>
    </lineage>
</organism>
<comment type="similarity">
    <text evidence="3">Belongs to the cyclophilin-type PPIase family.</text>
</comment>
<dbReference type="PRINTS" id="PR00153">
    <property type="entry name" value="CSAPPISMRASE"/>
</dbReference>
<dbReference type="Proteomes" id="UP000095087">
    <property type="component" value="Unassembled WGS sequence"/>
</dbReference>
<keyword evidence="6" id="KW-1185">Reference proteome</keyword>
<comment type="function">
    <text evidence="3">PPIases accelerate the folding of proteins. It catalyzes the cis-trans isomerization of proline imidic peptide bonds in oligopeptides.</text>
</comment>
<name>A0A1E2S2N4_9HYPH</name>